<reference evidence="2" key="1">
    <citation type="journal article" date="2014" name="Int. J. Syst. Evol. Microbiol.">
        <title>Complete genome of a new Firmicutes species belonging to the dominant human colonic microbiota ('Ruminococcus bicirculans') reveals two chromosomes and a selective capacity to utilize plant glucans.</title>
        <authorList>
            <consortium name="NISC Comparative Sequencing Program"/>
            <person name="Wegmann U."/>
            <person name="Louis P."/>
            <person name="Goesmann A."/>
            <person name="Henrissat B."/>
            <person name="Duncan S.H."/>
            <person name="Flint H.J."/>
        </authorList>
    </citation>
    <scope>NUCLEOTIDE SEQUENCE</scope>
    <source>
        <strain evidence="2">NBRC 103191</strain>
    </source>
</reference>
<keyword evidence="5" id="KW-1185">Reference proteome</keyword>
<evidence type="ECO:0000313" key="4">
    <source>
        <dbReference type="Proteomes" id="UP000198501"/>
    </source>
</evidence>
<dbReference type="Proteomes" id="UP000198501">
    <property type="component" value="Unassembled WGS sequence"/>
</dbReference>
<feature type="signal peptide" evidence="1">
    <location>
        <begin position="1"/>
        <end position="17"/>
    </location>
</feature>
<dbReference type="RefSeq" id="WP_093070496.1">
    <property type="nucleotide sequence ID" value="NZ_BSOK01000011.1"/>
</dbReference>
<sequence length="344" mass="38129">MKKLMLASALFCSTVLAISGCQSTSKNTVSVAYSTTQADTLDIPKNQVMQWSSGYNWQLSEVTRDDGQLIPIQSTNPIRLAIDPGRLHFYQGCTHDKIDLFSGAPPFSYSSYIVQLPATCTNSSTDDYNIRTLFEDYGTYMFGIKLLPTTSLTAQDDTIASPKRLALTMENGNQLIFTGMAKPLLSPPIGLPISTKLLANYKWHLESAVANHYDEQGKLMNREPISYFYHPDYPISFEIFSQSENSIISFGSNCNGSGAPYFLLDDNTLKVGMIISTMMGCGETGNRIETTLFNFMQESSSTLTLSMQLQSATGNTGDYPRYNLLQTMATGETLIWKNEPKKIP</sequence>
<name>A0A1G6YQD8_9GAMM</name>
<accession>A0A1G6YQD8</accession>
<evidence type="ECO:0000313" key="2">
    <source>
        <dbReference type="EMBL" id="GLR28598.1"/>
    </source>
</evidence>
<reference evidence="5" key="3">
    <citation type="journal article" date="2019" name="Int. J. Syst. Evol. Microbiol.">
        <title>The Global Catalogue of Microorganisms (GCM) 10K type strain sequencing project: providing services to taxonomists for standard genome sequencing and annotation.</title>
        <authorList>
            <consortium name="The Broad Institute Genomics Platform"/>
            <consortium name="The Broad Institute Genome Sequencing Center for Infectious Disease"/>
            <person name="Wu L."/>
            <person name="Ma J."/>
        </authorList>
    </citation>
    <scope>NUCLEOTIDE SEQUENCE [LARGE SCALE GENOMIC DNA]</scope>
    <source>
        <strain evidence="5">NBRC 103191</strain>
    </source>
</reference>
<gene>
    <name evidence="2" type="ORF">GCM10007915_08360</name>
    <name evidence="3" type="ORF">SAMN05660405_01775</name>
</gene>
<reference evidence="2" key="4">
    <citation type="submission" date="2023-01" db="EMBL/GenBank/DDBJ databases">
        <title>Draft genome sequence of Psychrobacter pacificensis strain NBRC 103191.</title>
        <authorList>
            <person name="Sun Q."/>
            <person name="Mori K."/>
        </authorList>
    </citation>
    <scope>NUCLEOTIDE SEQUENCE</scope>
    <source>
        <strain evidence="2">NBRC 103191</strain>
    </source>
</reference>
<evidence type="ECO:0000313" key="5">
    <source>
        <dbReference type="Proteomes" id="UP001156645"/>
    </source>
</evidence>
<dbReference type="AlphaFoldDB" id="A0A1G6YQD8"/>
<proteinExistence type="predicted"/>
<dbReference type="InterPro" id="IPR038670">
    <property type="entry name" value="HslJ-like_sf"/>
</dbReference>
<reference evidence="3 4" key="2">
    <citation type="submission" date="2016-10" db="EMBL/GenBank/DDBJ databases">
        <authorList>
            <person name="de Groot N.N."/>
        </authorList>
    </citation>
    <scope>NUCLEOTIDE SEQUENCE [LARGE SCALE GENOMIC DNA]</scope>
    <source>
        <strain evidence="3 4">DSM 23406</strain>
    </source>
</reference>
<dbReference type="EMBL" id="BSOK01000011">
    <property type="protein sequence ID" value="GLR28598.1"/>
    <property type="molecule type" value="Genomic_DNA"/>
</dbReference>
<feature type="chain" id="PRO_5011540164" evidence="1">
    <location>
        <begin position="18"/>
        <end position="344"/>
    </location>
</feature>
<organism evidence="3 4">
    <name type="scientific">Psychrobacter pacificensis</name>
    <dbReference type="NCBI Taxonomy" id="112002"/>
    <lineage>
        <taxon>Bacteria</taxon>
        <taxon>Pseudomonadati</taxon>
        <taxon>Pseudomonadota</taxon>
        <taxon>Gammaproteobacteria</taxon>
        <taxon>Moraxellales</taxon>
        <taxon>Moraxellaceae</taxon>
        <taxon>Psychrobacter</taxon>
    </lineage>
</organism>
<dbReference type="EMBL" id="FNAL01000013">
    <property type="protein sequence ID" value="SDD92619.1"/>
    <property type="molecule type" value="Genomic_DNA"/>
</dbReference>
<evidence type="ECO:0000313" key="3">
    <source>
        <dbReference type="EMBL" id="SDD92619.1"/>
    </source>
</evidence>
<dbReference type="Proteomes" id="UP001156645">
    <property type="component" value="Unassembled WGS sequence"/>
</dbReference>
<protein>
    <submittedName>
        <fullName evidence="3">META domain-containing protein</fullName>
    </submittedName>
</protein>
<evidence type="ECO:0000256" key="1">
    <source>
        <dbReference type="SAM" id="SignalP"/>
    </source>
</evidence>
<dbReference type="PROSITE" id="PS51257">
    <property type="entry name" value="PROKAR_LIPOPROTEIN"/>
    <property type="match status" value="1"/>
</dbReference>
<dbReference type="Gene3D" id="2.40.128.270">
    <property type="match status" value="1"/>
</dbReference>
<keyword evidence="1" id="KW-0732">Signal</keyword>